<evidence type="ECO:0000256" key="9">
    <source>
        <dbReference type="SAM" id="MobiDB-lite"/>
    </source>
</evidence>
<evidence type="ECO:0000313" key="11">
    <source>
        <dbReference type="EMBL" id="KAK1336102.1"/>
    </source>
</evidence>
<evidence type="ECO:0000256" key="4">
    <source>
        <dbReference type="ARBA" id="ARBA00023128"/>
    </source>
</evidence>
<dbReference type="InterPro" id="IPR027486">
    <property type="entry name" value="Ribosomal_uS10_dom"/>
</dbReference>
<dbReference type="FunFam" id="3.30.70.600:FF:000006">
    <property type="entry name" value="39S ribosomal protein L48, mitochondrial"/>
    <property type="match status" value="1"/>
</dbReference>
<keyword evidence="4" id="KW-0496">Mitochondrion</keyword>
<dbReference type="SMART" id="SM01403">
    <property type="entry name" value="Ribosomal_S10"/>
    <property type="match status" value="1"/>
</dbReference>
<keyword evidence="12" id="KW-1185">Reference proteome</keyword>
<protein>
    <recommendedName>
        <fullName evidence="7">Large ribosomal subunit protein mL48</fullName>
    </recommendedName>
    <alternativeName>
        <fullName evidence="8">39S ribosomal protein L48, mitochondrial</fullName>
    </alternativeName>
</protein>
<keyword evidence="5" id="KW-0687">Ribonucleoprotein</keyword>
<evidence type="ECO:0000256" key="2">
    <source>
        <dbReference type="ARBA" id="ARBA00022946"/>
    </source>
</evidence>
<accession>A0AA40HSK4</accession>
<feature type="region of interest" description="Disordered" evidence="9">
    <location>
        <begin position="56"/>
        <end position="82"/>
    </location>
</feature>
<comment type="caution">
    <text evidence="11">The sequence shown here is derived from an EMBL/GenBank/DDBJ whole genome shotgun (WGS) entry which is preliminary data.</text>
</comment>
<dbReference type="Gene3D" id="3.30.70.600">
    <property type="entry name" value="Ribosomal protein S10 domain"/>
    <property type="match status" value="1"/>
</dbReference>
<organism evidence="11 12">
    <name type="scientific">Cnephaeus nilssonii</name>
    <name type="common">Northern bat</name>
    <name type="synonym">Eptesicus nilssonii</name>
    <dbReference type="NCBI Taxonomy" id="3371016"/>
    <lineage>
        <taxon>Eukaryota</taxon>
        <taxon>Metazoa</taxon>
        <taxon>Chordata</taxon>
        <taxon>Craniata</taxon>
        <taxon>Vertebrata</taxon>
        <taxon>Euteleostomi</taxon>
        <taxon>Mammalia</taxon>
        <taxon>Eutheria</taxon>
        <taxon>Laurasiatheria</taxon>
        <taxon>Chiroptera</taxon>
        <taxon>Yangochiroptera</taxon>
        <taxon>Vespertilionidae</taxon>
        <taxon>Cnephaeus</taxon>
    </lineage>
</organism>
<dbReference type="Pfam" id="PF00338">
    <property type="entry name" value="Ribosomal_S10"/>
    <property type="match status" value="1"/>
</dbReference>
<dbReference type="PANTHER" id="PTHR13473">
    <property type="entry name" value="MITOCHONDRIAL RIBOSOMAL PROTEIN L48"/>
    <property type="match status" value="1"/>
</dbReference>
<evidence type="ECO:0000313" key="12">
    <source>
        <dbReference type="Proteomes" id="UP001177744"/>
    </source>
</evidence>
<keyword evidence="3" id="KW-0689">Ribosomal protein</keyword>
<dbReference type="PANTHER" id="PTHR13473:SF0">
    <property type="entry name" value="LARGE RIBOSOMAL SUBUNIT PROTEIN ML48"/>
    <property type="match status" value="1"/>
</dbReference>
<reference evidence="11" key="1">
    <citation type="submission" date="2023-06" db="EMBL/GenBank/DDBJ databases">
        <title>Reference genome for the Northern bat (Eptesicus nilssonii), a most northern bat species.</title>
        <authorList>
            <person name="Laine V.N."/>
            <person name="Pulliainen A.T."/>
            <person name="Lilley T.M."/>
        </authorList>
    </citation>
    <scope>NUCLEOTIDE SEQUENCE</scope>
    <source>
        <strain evidence="11">BLF_Eptnil</strain>
        <tissue evidence="11">Kidney</tissue>
    </source>
</reference>
<dbReference type="SUPFAM" id="SSF54999">
    <property type="entry name" value="Ribosomal protein S10"/>
    <property type="match status" value="1"/>
</dbReference>
<feature type="compositionally biased region" description="Basic and acidic residues" evidence="9">
    <location>
        <begin position="60"/>
        <end position="69"/>
    </location>
</feature>
<dbReference type="GO" id="GO:0005761">
    <property type="term" value="C:mitochondrial ribosome"/>
    <property type="evidence" value="ECO:0007669"/>
    <property type="project" value="InterPro"/>
</dbReference>
<comment type="similarity">
    <text evidence="6">Belongs to the mitochondrion-specific ribosomal protein mL48 family.</text>
</comment>
<evidence type="ECO:0000256" key="8">
    <source>
        <dbReference type="ARBA" id="ARBA00084068"/>
    </source>
</evidence>
<sequence>MGTDKGRDLWEEGAWARGRWGGLDHACLAGLLQLPLVFLWPPARSERLPIGVPLGVADRAGGRRSDRAGGQRKTTAGGKLVPAATQSATSVFRSAGLLSWREERGRVPAPRSYRQPIGHPESRPPRLQPAQSGSAAQPEAGLMAGKRSGVGGSLSHLRGSAMEQQARLLAEWSSHRGSQAHGWGSAAQPEAGLMAGECSGGGGSLSRLCASEPSGGILLSTSRHYRSKPTHGIGRYKHLIQAQETPYCSPAGLIAPNYPTVDPIAPNCPTVDLIAPNCTLLPPKKNKRTVELRAINLGTDYEYGVLNIHMTAYDMALAESYAQYVHNLCNHLSIKVEESYAMPTKTMEVLQLPEQGSKMFVDAVLTIHERVVQISGLSATFAEIFLEIIQSNLPEGLKLSVKEHSEEDFKGRFKARPELEELIAKLN</sequence>
<evidence type="ECO:0000256" key="3">
    <source>
        <dbReference type="ARBA" id="ARBA00022980"/>
    </source>
</evidence>
<dbReference type="GO" id="GO:0005743">
    <property type="term" value="C:mitochondrial inner membrane"/>
    <property type="evidence" value="ECO:0007669"/>
    <property type="project" value="UniProtKB-ARBA"/>
</dbReference>
<evidence type="ECO:0000259" key="10">
    <source>
        <dbReference type="SMART" id="SM01403"/>
    </source>
</evidence>
<gene>
    <name evidence="11" type="ORF">QTO34_003902</name>
</gene>
<dbReference type="Proteomes" id="UP001177744">
    <property type="component" value="Unassembled WGS sequence"/>
</dbReference>
<dbReference type="AlphaFoldDB" id="A0AA40HSK4"/>
<dbReference type="EMBL" id="JAULJE010000013">
    <property type="protein sequence ID" value="KAK1336102.1"/>
    <property type="molecule type" value="Genomic_DNA"/>
</dbReference>
<feature type="region of interest" description="Disordered" evidence="9">
    <location>
        <begin position="108"/>
        <end position="155"/>
    </location>
</feature>
<dbReference type="GO" id="GO:1990904">
    <property type="term" value="C:ribonucleoprotein complex"/>
    <property type="evidence" value="ECO:0007669"/>
    <property type="project" value="UniProtKB-KW"/>
</dbReference>
<dbReference type="InterPro" id="IPR027487">
    <property type="entry name" value="Ribosomal_mL48"/>
</dbReference>
<evidence type="ECO:0000256" key="5">
    <source>
        <dbReference type="ARBA" id="ARBA00023274"/>
    </source>
</evidence>
<dbReference type="InterPro" id="IPR036838">
    <property type="entry name" value="Ribosomal_uS10_dom_sf"/>
</dbReference>
<evidence type="ECO:0000256" key="1">
    <source>
        <dbReference type="ARBA" id="ARBA00004173"/>
    </source>
</evidence>
<keyword evidence="2" id="KW-0809">Transit peptide</keyword>
<feature type="domain" description="Small ribosomal subunit protein uS10" evidence="10">
    <location>
        <begin position="307"/>
        <end position="402"/>
    </location>
</feature>
<evidence type="ECO:0000256" key="7">
    <source>
        <dbReference type="ARBA" id="ARBA00071667"/>
    </source>
</evidence>
<evidence type="ECO:0000256" key="6">
    <source>
        <dbReference type="ARBA" id="ARBA00061445"/>
    </source>
</evidence>
<name>A0AA40HSK4_CNENI</name>
<comment type="subcellular location">
    <subcellularLocation>
        <location evidence="1">Mitochondrion</location>
    </subcellularLocation>
</comment>
<proteinExistence type="inferred from homology"/>